<dbReference type="RefSeq" id="WP_072479768.1">
    <property type="nucleotide sequence ID" value="NZ_FPJG01000006.1"/>
</dbReference>
<dbReference type="InterPro" id="IPR057326">
    <property type="entry name" value="KR_dom"/>
</dbReference>
<dbReference type="SMART" id="SM00822">
    <property type="entry name" value="PKS_KR"/>
    <property type="match status" value="1"/>
</dbReference>
<dbReference type="PRINTS" id="PR00080">
    <property type="entry name" value="SDRFAMILY"/>
</dbReference>
<keyword evidence="6" id="KW-1185">Reference proteome</keyword>
<dbReference type="Gene3D" id="3.40.50.720">
    <property type="entry name" value="NAD(P)-binding Rossmann-like Domain"/>
    <property type="match status" value="1"/>
</dbReference>
<evidence type="ECO:0000259" key="4">
    <source>
        <dbReference type="SMART" id="SM00822"/>
    </source>
</evidence>
<gene>
    <name evidence="5" type="ORF">SAMN04489730_6439</name>
</gene>
<dbReference type="AlphaFoldDB" id="A0A1K1SRX8"/>
<evidence type="ECO:0000313" key="6">
    <source>
        <dbReference type="Proteomes" id="UP000182740"/>
    </source>
</evidence>
<dbReference type="InterPro" id="IPR036291">
    <property type="entry name" value="NAD(P)-bd_dom_sf"/>
</dbReference>
<organism evidence="5 6">
    <name type="scientific">Amycolatopsis australiensis</name>
    <dbReference type="NCBI Taxonomy" id="546364"/>
    <lineage>
        <taxon>Bacteria</taxon>
        <taxon>Bacillati</taxon>
        <taxon>Actinomycetota</taxon>
        <taxon>Actinomycetes</taxon>
        <taxon>Pseudonocardiales</taxon>
        <taxon>Pseudonocardiaceae</taxon>
        <taxon>Amycolatopsis</taxon>
    </lineage>
</organism>
<dbReference type="GO" id="GO:0016491">
    <property type="term" value="F:oxidoreductase activity"/>
    <property type="evidence" value="ECO:0007669"/>
    <property type="project" value="UniProtKB-KW"/>
</dbReference>
<dbReference type="PRINTS" id="PR00081">
    <property type="entry name" value="GDHRDH"/>
</dbReference>
<dbReference type="PROSITE" id="PS00061">
    <property type="entry name" value="ADH_SHORT"/>
    <property type="match status" value="1"/>
</dbReference>
<evidence type="ECO:0000313" key="5">
    <source>
        <dbReference type="EMBL" id="SFW86621.1"/>
    </source>
</evidence>
<feature type="domain" description="Ketoreductase" evidence="4">
    <location>
        <begin position="18"/>
        <end position="196"/>
    </location>
</feature>
<dbReference type="PANTHER" id="PTHR24321">
    <property type="entry name" value="DEHYDROGENASES, SHORT CHAIN"/>
    <property type="match status" value="1"/>
</dbReference>
<name>A0A1K1SRX8_9PSEU</name>
<reference evidence="6" key="1">
    <citation type="submission" date="2016-11" db="EMBL/GenBank/DDBJ databases">
        <authorList>
            <person name="Varghese N."/>
            <person name="Submissions S."/>
        </authorList>
    </citation>
    <scope>NUCLEOTIDE SEQUENCE [LARGE SCALE GENOMIC DNA]</scope>
    <source>
        <strain evidence="6">DSM 44671</strain>
    </source>
</reference>
<dbReference type="EMBL" id="FPJG01000006">
    <property type="protein sequence ID" value="SFW86621.1"/>
    <property type="molecule type" value="Genomic_DNA"/>
</dbReference>
<comment type="similarity">
    <text evidence="1">Belongs to the short-chain dehydrogenases/reductases (SDR) family.</text>
</comment>
<dbReference type="InterPro" id="IPR002347">
    <property type="entry name" value="SDR_fam"/>
</dbReference>
<sequence>MSVPPTGSEFVGHDLQGKVALVTGAARGVGAATVAWLHARGARVLATDLRPEVGDLATRSNGVSTLVGDVSREDTAVRSVAAAIDRFGSLDILVSNAGRSVNKPITETTASDWDELMSINARGAFLHAREAFRAMRERGGGVIVTVGSFACTVGMVEAAAYSASKGALAQLTKVLALEGGPHGIRANVVAPGVIETDMLDNFRADSREYLRSFGDAHPLRRVAQPEEIAEVIGFLASPRSGFITGAVVAADGGYTAA</sequence>
<evidence type="ECO:0000256" key="1">
    <source>
        <dbReference type="ARBA" id="ARBA00006484"/>
    </source>
</evidence>
<keyword evidence="3" id="KW-0520">NAD</keyword>
<dbReference type="Pfam" id="PF13561">
    <property type="entry name" value="adh_short_C2"/>
    <property type="match status" value="1"/>
</dbReference>
<dbReference type="Proteomes" id="UP000182740">
    <property type="component" value="Unassembled WGS sequence"/>
</dbReference>
<dbReference type="PANTHER" id="PTHR24321:SF8">
    <property type="entry name" value="ESTRADIOL 17-BETA-DEHYDROGENASE 8-RELATED"/>
    <property type="match status" value="1"/>
</dbReference>
<dbReference type="InterPro" id="IPR020904">
    <property type="entry name" value="Sc_DH/Rdtase_CS"/>
</dbReference>
<dbReference type="CDD" id="cd05233">
    <property type="entry name" value="SDR_c"/>
    <property type="match status" value="1"/>
</dbReference>
<keyword evidence="2" id="KW-0560">Oxidoreductase</keyword>
<evidence type="ECO:0000256" key="3">
    <source>
        <dbReference type="ARBA" id="ARBA00023027"/>
    </source>
</evidence>
<proteinExistence type="inferred from homology"/>
<dbReference type="STRING" id="546364.SAMN04489730_6439"/>
<evidence type="ECO:0000256" key="2">
    <source>
        <dbReference type="ARBA" id="ARBA00023002"/>
    </source>
</evidence>
<dbReference type="SUPFAM" id="SSF51735">
    <property type="entry name" value="NAD(P)-binding Rossmann-fold domains"/>
    <property type="match status" value="1"/>
</dbReference>
<dbReference type="FunFam" id="3.40.50.720:FF:000084">
    <property type="entry name" value="Short-chain dehydrogenase reductase"/>
    <property type="match status" value="1"/>
</dbReference>
<protein>
    <submittedName>
        <fullName evidence="5">NAD(P)-dependent dehydrogenase, short-chain alcohol dehydrogenase family</fullName>
    </submittedName>
</protein>
<accession>A0A1K1SRX8</accession>
<dbReference type="OrthoDB" id="7064009at2"/>